<organism evidence="2 3">
    <name type="scientific">Natronorubrum halalkaliphilum</name>
    <dbReference type="NCBI Taxonomy" id="2691917"/>
    <lineage>
        <taxon>Archaea</taxon>
        <taxon>Methanobacteriati</taxon>
        <taxon>Methanobacteriota</taxon>
        <taxon>Stenosarchaea group</taxon>
        <taxon>Halobacteria</taxon>
        <taxon>Halobacteriales</taxon>
        <taxon>Natrialbaceae</taxon>
        <taxon>Natronorubrum</taxon>
    </lineage>
</organism>
<evidence type="ECO:0000256" key="1">
    <source>
        <dbReference type="SAM" id="Phobius"/>
    </source>
</evidence>
<dbReference type="AlphaFoldDB" id="A0A6B0VSH9"/>
<accession>A0A6B0VSH9</accession>
<reference evidence="2 3" key="1">
    <citation type="submission" date="2020-01" db="EMBL/GenBank/DDBJ databases">
        <title>Natronorubrum sp. JWXQ-INN 674 isolated from Inner Mongolia Autonomous Region of China.</title>
        <authorList>
            <person name="Xue Q."/>
        </authorList>
    </citation>
    <scope>NUCLEOTIDE SEQUENCE [LARGE SCALE GENOMIC DNA]</scope>
    <source>
        <strain evidence="2 3">JWXQ-INN-674</strain>
    </source>
</reference>
<keyword evidence="1" id="KW-0472">Membrane</keyword>
<keyword evidence="1" id="KW-1133">Transmembrane helix</keyword>
<dbReference type="InterPro" id="IPR040493">
    <property type="entry name" value="DUF5518"/>
</dbReference>
<evidence type="ECO:0000313" key="2">
    <source>
        <dbReference type="EMBL" id="MXV63732.1"/>
    </source>
</evidence>
<feature type="transmembrane region" description="Helical" evidence="1">
    <location>
        <begin position="12"/>
        <end position="33"/>
    </location>
</feature>
<keyword evidence="1" id="KW-0812">Transmembrane</keyword>
<feature type="transmembrane region" description="Helical" evidence="1">
    <location>
        <begin position="65"/>
        <end position="86"/>
    </location>
</feature>
<dbReference type="Proteomes" id="UP000434101">
    <property type="component" value="Unassembled WGS sequence"/>
</dbReference>
<dbReference type="RefSeq" id="WP_160066547.1">
    <property type="nucleotide sequence ID" value="NZ_WUYX01000060.1"/>
</dbReference>
<comment type="caution">
    <text evidence="2">The sequence shown here is derived from an EMBL/GenBank/DDBJ whole genome shotgun (WGS) entry which is preliminary data.</text>
</comment>
<feature type="transmembrane region" description="Helical" evidence="1">
    <location>
        <begin position="98"/>
        <end position="123"/>
    </location>
</feature>
<dbReference type="EMBL" id="WUYX01000060">
    <property type="protein sequence ID" value="MXV63732.1"/>
    <property type="molecule type" value="Genomic_DNA"/>
</dbReference>
<feature type="transmembrane region" description="Helical" evidence="1">
    <location>
        <begin position="39"/>
        <end position="58"/>
    </location>
</feature>
<proteinExistence type="predicted"/>
<protein>
    <submittedName>
        <fullName evidence="2">Uncharacterized protein</fullName>
    </submittedName>
</protein>
<name>A0A6B0VSH9_9EURY</name>
<dbReference type="OrthoDB" id="323306at2157"/>
<sequence>MKERPSPDFEYELRPVLWAAAATVVLSAVAIFVLDRPAWILPIAFVAGGVAVARSGFYDTHANNGFLGVVVAIVPLYLLIVLYRVLLTGGPVTDPNTIFVAVTLALLDLIAYIPLMMVMGYVGGIAGDRLRRRAGGPIGY</sequence>
<gene>
    <name evidence="2" type="ORF">GS429_17030</name>
</gene>
<evidence type="ECO:0000313" key="3">
    <source>
        <dbReference type="Proteomes" id="UP000434101"/>
    </source>
</evidence>
<dbReference type="Pfam" id="PF17647">
    <property type="entry name" value="DUF5518"/>
    <property type="match status" value="1"/>
</dbReference>
<keyword evidence="3" id="KW-1185">Reference proteome</keyword>